<dbReference type="SUPFAM" id="SSF51735">
    <property type="entry name" value="NAD(P)-binding Rossmann-fold domains"/>
    <property type="match status" value="1"/>
</dbReference>
<sequence>MTNPVRWGVLGAAKFAREHMAPAIHAAEGAELAALATSSAEKAVPFQSFAPGIMVHESYEALLADPSIDAVYIPLPNHLHVEWALKAMQAGKHVLVEKPATLQEAEFDQLIAARDAAGVLAAEAYMIVHHPQWQRVQELVQSGALGQLRHVSGRFSFDNRQDVDNIRNRPETGGGALRDIGVYVFGSARFVTGEEPVEVSAQIEWENGVDVLSNVQARFPGFLYTAYVSTRLQPYQEMLFHGDKGVLRLTAPFNPRVFGEARLELHQTSHAAGTGQVIAERFPLADHYKLQVEAFGRSLREGVPYACPLEFSRGTQAMMDRVFEVATDL</sequence>
<dbReference type="InterPro" id="IPR050984">
    <property type="entry name" value="Gfo/Idh/MocA_domain"/>
</dbReference>
<dbReference type="PANTHER" id="PTHR22604">
    <property type="entry name" value="OXIDOREDUCTASES"/>
    <property type="match status" value="1"/>
</dbReference>
<keyword evidence="6" id="KW-1185">Reference proteome</keyword>
<name>A0ABZ0HLL7_TRISK</name>
<evidence type="ECO:0000313" key="6">
    <source>
        <dbReference type="Proteomes" id="UP001302666"/>
    </source>
</evidence>
<dbReference type="PANTHER" id="PTHR22604:SF105">
    <property type="entry name" value="TRANS-1,2-DIHYDROBENZENE-1,2-DIOL DEHYDROGENASE"/>
    <property type="match status" value="1"/>
</dbReference>
<dbReference type="Gene3D" id="3.30.360.10">
    <property type="entry name" value="Dihydrodipicolinate Reductase, domain 2"/>
    <property type="match status" value="1"/>
</dbReference>
<evidence type="ECO:0000256" key="1">
    <source>
        <dbReference type="ARBA" id="ARBA00010928"/>
    </source>
</evidence>
<feature type="domain" description="Gfo/Idh/MocA-like oxidoreductase N-terminal" evidence="3">
    <location>
        <begin position="5"/>
        <end position="121"/>
    </location>
</feature>
<protein>
    <submittedName>
        <fullName evidence="5">Gfo/Idh/MocA family oxidoreductase</fullName>
    </submittedName>
</protein>
<gene>
    <name evidence="5" type="ORF">R1T40_10140</name>
</gene>
<comment type="similarity">
    <text evidence="1">Belongs to the Gfo/Idh/MocA family.</text>
</comment>
<dbReference type="InterPro" id="IPR000683">
    <property type="entry name" value="Gfo/Idh/MocA-like_OxRdtase_N"/>
</dbReference>
<dbReference type="RefSeq" id="WP_317386828.1">
    <property type="nucleotide sequence ID" value="NZ_CP136704.1"/>
</dbReference>
<reference evidence="5 6" key="1">
    <citation type="submission" date="2023-10" db="EMBL/GenBank/DDBJ databases">
        <title>Eight complete genome sequences of bacteria isolated from laboratory stock of Giant Kelp gametophytes.</title>
        <authorList>
            <person name="Tolentino B."/>
            <person name="Nuzhdin S."/>
        </authorList>
    </citation>
    <scope>NUCLEOTIDE SEQUENCE [LARGE SCALE GENOMIC DNA]</scope>
    <source>
        <strain evidence="5 6">LC.270.F.C4</strain>
    </source>
</reference>
<keyword evidence="2" id="KW-0560">Oxidoreductase</keyword>
<dbReference type="Gene3D" id="3.40.50.720">
    <property type="entry name" value="NAD(P)-binding Rossmann-like Domain"/>
    <property type="match status" value="1"/>
</dbReference>
<dbReference type="Pfam" id="PF01408">
    <property type="entry name" value="GFO_IDH_MocA"/>
    <property type="match status" value="1"/>
</dbReference>
<dbReference type="Proteomes" id="UP001302666">
    <property type="component" value="Chromosome"/>
</dbReference>
<accession>A0ABZ0HLL7</accession>
<evidence type="ECO:0000256" key="2">
    <source>
        <dbReference type="ARBA" id="ARBA00023002"/>
    </source>
</evidence>
<organism evidence="5 6">
    <name type="scientific">Tritonibacter scottomollicae</name>
    <name type="common">Epibacterium scottomollicae</name>
    <dbReference type="NCBI Taxonomy" id="483013"/>
    <lineage>
        <taxon>Bacteria</taxon>
        <taxon>Pseudomonadati</taxon>
        <taxon>Pseudomonadota</taxon>
        <taxon>Alphaproteobacteria</taxon>
        <taxon>Rhodobacterales</taxon>
        <taxon>Paracoccaceae</taxon>
        <taxon>Tritonibacter</taxon>
    </lineage>
</organism>
<feature type="domain" description="GFO/IDH/MocA-like oxidoreductase" evidence="4">
    <location>
        <begin position="133"/>
        <end position="247"/>
    </location>
</feature>
<evidence type="ECO:0000259" key="4">
    <source>
        <dbReference type="Pfam" id="PF22725"/>
    </source>
</evidence>
<dbReference type="Pfam" id="PF22725">
    <property type="entry name" value="GFO_IDH_MocA_C3"/>
    <property type="match status" value="1"/>
</dbReference>
<dbReference type="SUPFAM" id="SSF55347">
    <property type="entry name" value="Glyceraldehyde-3-phosphate dehydrogenase-like, C-terminal domain"/>
    <property type="match status" value="1"/>
</dbReference>
<dbReference type="InterPro" id="IPR055170">
    <property type="entry name" value="GFO_IDH_MocA-like_dom"/>
</dbReference>
<dbReference type="EMBL" id="CP136704">
    <property type="protein sequence ID" value="WOI35059.1"/>
    <property type="molecule type" value="Genomic_DNA"/>
</dbReference>
<dbReference type="InterPro" id="IPR036291">
    <property type="entry name" value="NAD(P)-bd_dom_sf"/>
</dbReference>
<evidence type="ECO:0000313" key="5">
    <source>
        <dbReference type="EMBL" id="WOI35059.1"/>
    </source>
</evidence>
<evidence type="ECO:0000259" key="3">
    <source>
        <dbReference type="Pfam" id="PF01408"/>
    </source>
</evidence>
<proteinExistence type="inferred from homology"/>